<protein>
    <submittedName>
        <fullName evidence="3">Uncharacterized protein</fullName>
    </submittedName>
</protein>
<evidence type="ECO:0000313" key="2">
    <source>
        <dbReference type="Proteomes" id="UP000038045"/>
    </source>
</evidence>
<proteinExistence type="predicted"/>
<feature type="transmembrane region" description="Helical" evidence="1">
    <location>
        <begin position="34"/>
        <end position="54"/>
    </location>
</feature>
<sequence length="108" mass="11326">MHCSSFPSSLGFVVVFCGTGAFVVGLTGGFRVDFGVGFGGFGLAVGFFLVVVFFGRGFFVVGFFGGGFFVVDFFGGGFLLGGAFWIPSIELFFSSECNSRITTGVVVF</sequence>
<organism evidence="2 3">
    <name type="scientific">Parastrongyloides trichosuri</name>
    <name type="common">Possum-specific nematode worm</name>
    <dbReference type="NCBI Taxonomy" id="131310"/>
    <lineage>
        <taxon>Eukaryota</taxon>
        <taxon>Metazoa</taxon>
        <taxon>Ecdysozoa</taxon>
        <taxon>Nematoda</taxon>
        <taxon>Chromadorea</taxon>
        <taxon>Rhabditida</taxon>
        <taxon>Tylenchina</taxon>
        <taxon>Panagrolaimomorpha</taxon>
        <taxon>Strongyloidoidea</taxon>
        <taxon>Strongyloididae</taxon>
        <taxon>Parastrongyloides</taxon>
    </lineage>
</organism>
<feature type="transmembrane region" description="Helical" evidence="1">
    <location>
        <begin position="60"/>
        <end position="86"/>
    </location>
</feature>
<reference evidence="3" key="1">
    <citation type="submission" date="2017-02" db="UniProtKB">
        <authorList>
            <consortium name="WormBaseParasite"/>
        </authorList>
    </citation>
    <scope>IDENTIFICATION</scope>
</reference>
<feature type="transmembrane region" description="Helical" evidence="1">
    <location>
        <begin position="6"/>
        <end position="27"/>
    </location>
</feature>
<name>A0A0N4ZDL4_PARTI</name>
<accession>A0A0N4ZDL4</accession>
<keyword evidence="2" id="KW-1185">Reference proteome</keyword>
<dbReference type="Proteomes" id="UP000038045">
    <property type="component" value="Unplaced"/>
</dbReference>
<dbReference type="AlphaFoldDB" id="A0A0N4ZDL4"/>
<dbReference type="WBParaSite" id="PTRK_0000567600.1">
    <property type="protein sequence ID" value="PTRK_0000567600.1"/>
    <property type="gene ID" value="PTRK_0000567600"/>
</dbReference>
<evidence type="ECO:0000313" key="3">
    <source>
        <dbReference type="WBParaSite" id="PTRK_0000567600.1"/>
    </source>
</evidence>
<keyword evidence="1" id="KW-0472">Membrane</keyword>
<evidence type="ECO:0000256" key="1">
    <source>
        <dbReference type="SAM" id="Phobius"/>
    </source>
</evidence>
<keyword evidence="1" id="KW-1133">Transmembrane helix</keyword>
<keyword evidence="1" id="KW-0812">Transmembrane</keyword>